<keyword evidence="2" id="KW-1185">Reference proteome</keyword>
<protein>
    <submittedName>
        <fullName evidence="1">Uncharacterized protein</fullName>
    </submittedName>
</protein>
<proteinExistence type="predicted"/>
<comment type="caution">
    <text evidence="1">The sequence shown here is derived from an EMBL/GenBank/DDBJ whole genome shotgun (WGS) entry which is preliminary data.</text>
</comment>
<gene>
    <name evidence="1" type="ORF">Cco03nite_77550</name>
</gene>
<accession>A0A8J3LE66</accession>
<evidence type="ECO:0000313" key="1">
    <source>
        <dbReference type="EMBL" id="GIG11055.1"/>
    </source>
</evidence>
<dbReference type="Proteomes" id="UP000630887">
    <property type="component" value="Unassembled WGS sequence"/>
</dbReference>
<dbReference type="AlphaFoldDB" id="A0A8J3LE66"/>
<dbReference type="EMBL" id="BONI01000112">
    <property type="protein sequence ID" value="GIG11055.1"/>
    <property type="molecule type" value="Genomic_DNA"/>
</dbReference>
<sequence>MYASRLATSRSKAMSVIVSGHADLLKVDIYGVVHSIRRCGMRNSKDDSLREAHDFGRFAAGHQWLRWLQVEDRA</sequence>
<evidence type="ECO:0000313" key="2">
    <source>
        <dbReference type="Proteomes" id="UP000630887"/>
    </source>
</evidence>
<organism evidence="1 2">
    <name type="scientific">Catellatospora coxensis</name>
    <dbReference type="NCBI Taxonomy" id="310354"/>
    <lineage>
        <taxon>Bacteria</taxon>
        <taxon>Bacillati</taxon>
        <taxon>Actinomycetota</taxon>
        <taxon>Actinomycetes</taxon>
        <taxon>Micromonosporales</taxon>
        <taxon>Micromonosporaceae</taxon>
        <taxon>Catellatospora</taxon>
    </lineage>
</organism>
<reference evidence="1 2" key="1">
    <citation type="submission" date="2021-01" db="EMBL/GenBank/DDBJ databases">
        <title>Whole genome shotgun sequence of Catellatospora coxensis NBRC 107359.</title>
        <authorList>
            <person name="Komaki H."/>
            <person name="Tamura T."/>
        </authorList>
    </citation>
    <scope>NUCLEOTIDE SEQUENCE [LARGE SCALE GENOMIC DNA]</scope>
    <source>
        <strain evidence="1 2">NBRC 107359</strain>
    </source>
</reference>
<name>A0A8J3LE66_9ACTN</name>